<dbReference type="PANTHER" id="PTHR21060">
    <property type="entry name" value="ACETATE KINASE"/>
    <property type="match status" value="1"/>
</dbReference>
<organism evidence="11 12">
    <name type="scientific">Mariprofundus ferrooxydans PV-1</name>
    <dbReference type="NCBI Taxonomy" id="314345"/>
    <lineage>
        <taxon>Bacteria</taxon>
        <taxon>Pseudomonadati</taxon>
        <taxon>Pseudomonadota</taxon>
        <taxon>Candidatius Mariprofundia</taxon>
        <taxon>Mariprofundales</taxon>
        <taxon>Mariprofundaceae</taxon>
        <taxon>Mariprofundus</taxon>
    </lineage>
</organism>
<comment type="cofactor">
    <cofactor evidence="9">
        <name>Mg(2+)</name>
        <dbReference type="ChEBI" id="CHEBI:18420"/>
    </cofactor>
    <cofactor evidence="9">
        <name>Mn(2+)</name>
        <dbReference type="ChEBI" id="CHEBI:29035"/>
    </cofactor>
    <text evidence="9">Mg(2+). Can also accept Mn(2+).</text>
</comment>
<evidence type="ECO:0000256" key="5">
    <source>
        <dbReference type="ARBA" id="ARBA00022741"/>
    </source>
</evidence>
<dbReference type="PROSITE" id="PS01075">
    <property type="entry name" value="ACETATE_KINASE_1"/>
    <property type="match status" value="1"/>
</dbReference>
<evidence type="ECO:0000313" key="12">
    <source>
        <dbReference type="Proteomes" id="UP000005297"/>
    </source>
</evidence>
<feature type="binding site" evidence="9">
    <location>
        <position position="394"/>
    </location>
    <ligand>
        <name>Mg(2+)</name>
        <dbReference type="ChEBI" id="CHEBI:18420"/>
    </ligand>
</feature>
<feature type="binding site" evidence="9">
    <location>
        <begin position="216"/>
        <end position="220"/>
    </location>
    <ligand>
        <name>ATP</name>
        <dbReference type="ChEBI" id="CHEBI:30616"/>
    </ligand>
</feature>
<name>Q0EZN2_9PROT</name>
<dbReference type="CDD" id="cd24010">
    <property type="entry name" value="ASKHA_NBD_AcK_PK"/>
    <property type="match status" value="1"/>
</dbReference>
<evidence type="ECO:0000313" key="11">
    <source>
        <dbReference type="EMBL" id="EAU54672.1"/>
    </source>
</evidence>
<dbReference type="InParanoid" id="Q0EZN2"/>
<dbReference type="GO" id="GO:0006083">
    <property type="term" value="P:acetate metabolic process"/>
    <property type="evidence" value="ECO:0007669"/>
    <property type="project" value="TreeGrafter"/>
</dbReference>
<dbReference type="NCBIfam" id="TIGR00016">
    <property type="entry name" value="ackA"/>
    <property type="match status" value="1"/>
</dbReference>
<keyword evidence="8 9" id="KW-0460">Magnesium</keyword>
<dbReference type="GO" id="GO:0005829">
    <property type="term" value="C:cytosol"/>
    <property type="evidence" value="ECO:0007669"/>
    <property type="project" value="TreeGrafter"/>
</dbReference>
<keyword evidence="4 9" id="KW-0479">Metal-binding</keyword>
<evidence type="ECO:0000256" key="3">
    <source>
        <dbReference type="ARBA" id="ARBA00022679"/>
    </source>
</evidence>
<dbReference type="HAMAP" id="MF_00020">
    <property type="entry name" value="Acetate_kinase"/>
    <property type="match status" value="1"/>
</dbReference>
<evidence type="ECO:0000256" key="1">
    <source>
        <dbReference type="ARBA" id="ARBA00008748"/>
    </source>
</evidence>
<dbReference type="HOGENOM" id="CLU_020352_0_1_0"/>
<dbReference type="GO" id="GO:0008776">
    <property type="term" value="F:acetate kinase activity"/>
    <property type="evidence" value="ECO:0007669"/>
    <property type="project" value="UniProtKB-UniRule"/>
</dbReference>
<dbReference type="InterPro" id="IPR043129">
    <property type="entry name" value="ATPase_NBD"/>
</dbReference>
<evidence type="ECO:0000256" key="9">
    <source>
        <dbReference type="HAMAP-Rule" id="MF_00020"/>
    </source>
</evidence>
<dbReference type="FunCoup" id="Q0EZN2">
    <property type="interactions" value="338"/>
</dbReference>
<dbReference type="GO" id="GO:0000287">
    <property type="term" value="F:magnesium ion binding"/>
    <property type="evidence" value="ECO:0007669"/>
    <property type="project" value="UniProtKB-UniRule"/>
</dbReference>
<dbReference type="STRING" id="314344.AL013_10265"/>
<keyword evidence="6 9" id="KW-0418">Kinase</keyword>
<comment type="subunit">
    <text evidence="9">Homodimer.</text>
</comment>
<comment type="similarity">
    <text evidence="1 9 10">Belongs to the acetokinase family.</text>
</comment>
<comment type="subcellular location">
    <subcellularLocation>
        <location evidence="9">Cytoplasm</location>
    </subcellularLocation>
</comment>
<dbReference type="eggNOG" id="COG0282">
    <property type="taxonomic scope" value="Bacteria"/>
</dbReference>
<dbReference type="InterPro" id="IPR023865">
    <property type="entry name" value="Aliphatic_acid_kinase_CS"/>
</dbReference>
<dbReference type="GO" id="GO:0006085">
    <property type="term" value="P:acetyl-CoA biosynthetic process"/>
    <property type="evidence" value="ECO:0007669"/>
    <property type="project" value="UniProtKB-UniRule"/>
</dbReference>
<comment type="pathway">
    <text evidence="9">Metabolic intermediate biosynthesis; acetyl-CoA biosynthesis; acetyl-CoA from acetate: step 1/2.</text>
</comment>
<evidence type="ECO:0000256" key="7">
    <source>
        <dbReference type="ARBA" id="ARBA00022840"/>
    </source>
</evidence>
<comment type="caution">
    <text evidence="11">The sequence shown here is derived from an EMBL/GenBank/DDBJ whole genome shotgun (WGS) entry which is preliminary data.</text>
</comment>
<evidence type="ECO:0000256" key="4">
    <source>
        <dbReference type="ARBA" id="ARBA00022723"/>
    </source>
</evidence>
<evidence type="ECO:0000256" key="6">
    <source>
        <dbReference type="ARBA" id="ARBA00022777"/>
    </source>
</evidence>
<gene>
    <name evidence="9" type="primary">ackA</name>
    <name evidence="11" type="ORF">SPV1_13849</name>
</gene>
<keyword evidence="5 9" id="KW-0547">Nucleotide-binding</keyword>
<dbReference type="InterPro" id="IPR000890">
    <property type="entry name" value="Aliphatic_acid_kin_short-chain"/>
</dbReference>
<keyword evidence="7 9" id="KW-0067">ATP-binding</keyword>
<feature type="site" description="Transition state stabilizer" evidence="9">
    <location>
        <position position="188"/>
    </location>
</feature>
<feature type="binding site" evidence="9">
    <location>
        <position position="21"/>
    </location>
    <ligand>
        <name>Mg(2+)</name>
        <dbReference type="ChEBI" id="CHEBI:18420"/>
    </ligand>
</feature>
<evidence type="ECO:0000256" key="10">
    <source>
        <dbReference type="RuleBase" id="RU003835"/>
    </source>
</evidence>
<dbReference type="SUPFAM" id="SSF53067">
    <property type="entry name" value="Actin-like ATPase domain"/>
    <property type="match status" value="2"/>
</dbReference>
<dbReference type="InterPro" id="IPR004372">
    <property type="entry name" value="Ac/propionate_kinase"/>
</dbReference>
<dbReference type="Pfam" id="PF00871">
    <property type="entry name" value="Acetate_kinase"/>
    <property type="match status" value="1"/>
</dbReference>
<feature type="site" description="Transition state stabilizer" evidence="9">
    <location>
        <position position="249"/>
    </location>
</feature>
<evidence type="ECO:0000256" key="8">
    <source>
        <dbReference type="ARBA" id="ARBA00022842"/>
    </source>
</evidence>
<accession>Q0EZN2</accession>
<keyword evidence="3 9" id="KW-0808">Transferase</keyword>
<dbReference type="UniPathway" id="UPA00340">
    <property type="reaction ID" value="UER00458"/>
</dbReference>
<reference evidence="11 12" key="1">
    <citation type="submission" date="2006-09" db="EMBL/GenBank/DDBJ databases">
        <authorList>
            <person name="Emerson D."/>
            <person name="Ferriera S."/>
            <person name="Johnson J."/>
            <person name="Kravitz S."/>
            <person name="Halpern A."/>
            <person name="Remington K."/>
            <person name="Beeson K."/>
            <person name="Tran B."/>
            <person name="Rogers Y.-H."/>
            <person name="Friedman R."/>
            <person name="Venter J.C."/>
        </authorList>
    </citation>
    <scope>NUCLEOTIDE SEQUENCE [LARGE SCALE GENOMIC DNA]</scope>
    <source>
        <strain evidence="11 12">PV-1</strain>
    </source>
</reference>
<sequence length="410" mass="43754">MAQQIHYGSSGVFTSMILIINSGSSSIKMAVIDMPSESLLAEGMAERLGEPGTSLSWHVAGDTERLSLPGADHHVAMEQMLASLFGRIDKTNILAVGHRVVHGAERFIAPTPLNDAVIAEIEALSHLAPLHNPANVLGIRAAREHLPGIAHVAVFDTAFHHAMPRRASLYAVPYHWYIEYGVRRYGFHGTSHHYVAREAASLLGREFADCRLLTAHLGNGCSAAAIADGVSVDTTMGMTPLEGLVMGTRSGDVDPGLHDFIARASGKSLAEITDVLNRQSGLLGLSGRSNDMRTLLEAAEAGDEMAALAVDIFCYRLAKSLAGLAVALGRVDAIVFTGGIGEHASEIRAKTVQQLTMFGVALDTERNELHGRQSNGFITMSGATLPVLVIATNEEAMIARYVYGVICPEE</sequence>
<comment type="catalytic activity">
    <reaction evidence="9">
        <text>acetate + ATP = acetyl phosphate + ADP</text>
        <dbReference type="Rhea" id="RHEA:11352"/>
        <dbReference type="ChEBI" id="CHEBI:22191"/>
        <dbReference type="ChEBI" id="CHEBI:30089"/>
        <dbReference type="ChEBI" id="CHEBI:30616"/>
        <dbReference type="ChEBI" id="CHEBI:456216"/>
        <dbReference type="EC" id="2.7.2.1"/>
    </reaction>
</comment>
<evidence type="ECO:0000256" key="2">
    <source>
        <dbReference type="ARBA" id="ARBA00022490"/>
    </source>
</evidence>
<dbReference type="GO" id="GO:0005524">
    <property type="term" value="F:ATP binding"/>
    <property type="evidence" value="ECO:0007669"/>
    <property type="project" value="UniProtKB-KW"/>
</dbReference>
<dbReference type="PRINTS" id="PR00471">
    <property type="entry name" value="ACETATEKNASE"/>
</dbReference>
<dbReference type="Proteomes" id="UP000005297">
    <property type="component" value="Unassembled WGS sequence"/>
</dbReference>
<keyword evidence="12" id="KW-1185">Reference proteome</keyword>
<dbReference type="PIRSF" id="PIRSF000722">
    <property type="entry name" value="Acetate_prop_kin"/>
    <property type="match status" value="1"/>
</dbReference>
<feature type="binding site" evidence="9">
    <location>
        <begin position="339"/>
        <end position="343"/>
    </location>
    <ligand>
        <name>ATP</name>
        <dbReference type="ChEBI" id="CHEBI:30616"/>
    </ligand>
</feature>
<feature type="binding site" evidence="9">
    <location>
        <begin position="291"/>
        <end position="293"/>
    </location>
    <ligand>
        <name>ATP</name>
        <dbReference type="ChEBI" id="CHEBI:30616"/>
    </ligand>
</feature>
<dbReference type="EC" id="2.7.2.1" evidence="9"/>
<dbReference type="OrthoDB" id="9802453at2"/>
<comment type="function">
    <text evidence="9">Catalyzes the formation of acetyl phosphate from acetate and ATP. Can also catalyze the reverse reaction.</text>
</comment>
<dbReference type="Gene3D" id="3.30.420.40">
    <property type="match status" value="2"/>
</dbReference>
<protein>
    <recommendedName>
        <fullName evidence="9">Acetate kinase</fullName>
        <ecNumber evidence="9">2.7.2.1</ecNumber>
    </recommendedName>
    <alternativeName>
        <fullName evidence="9">Acetokinase</fullName>
    </alternativeName>
</protein>
<dbReference type="EMBL" id="AATS01000006">
    <property type="protein sequence ID" value="EAU54672.1"/>
    <property type="molecule type" value="Genomic_DNA"/>
</dbReference>
<feature type="binding site" evidence="9">
    <location>
        <position position="28"/>
    </location>
    <ligand>
        <name>ATP</name>
        <dbReference type="ChEBI" id="CHEBI:30616"/>
    </ligand>
</feature>
<dbReference type="RefSeq" id="WP_009850282.1">
    <property type="nucleotide sequence ID" value="NZ_DS022294.1"/>
</dbReference>
<keyword evidence="2 9" id="KW-0963">Cytoplasm</keyword>
<dbReference type="PROSITE" id="PS01076">
    <property type="entry name" value="ACETATE_KINASE_2"/>
    <property type="match status" value="1"/>
</dbReference>
<dbReference type="AlphaFoldDB" id="Q0EZN2"/>
<proteinExistence type="inferred from homology"/>
<feature type="active site" description="Proton donor/acceptor" evidence="9">
    <location>
        <position position="156"/>
    </location>
</feature>
<dbReference type="PANTHER" id="PTHR21060:SF21">
    <property type="entry name" value="ACETATE KINASE"/>
    <property type="match status" value="1"/>
</dbReference>
<feature type="binding site" evidence="9">
    <location>
        <position position="99"/>
    </location>
    <ligand>
        <name>substrate</name>
    </ligand>
</feature>